<comment type="caution">
    <text evidence="2">The sequence shown here is derived from an EMBL/GenBank/DDBJ whole genome shotgun (WGS) entry which is preliminary data.</text>
</comment>
<dbReference type="PANTHER" id="PTHR34387">
    <property type="entry name" value="SLR1258 PROTEIN"/>
    <property type="match status" value="1"/>
</dbReference>
<proteinExistence type="predicted"/>
<dbReference type="Proteomes" id="UP000269692">
    <property type="component" value="Unassembled WGS sequence"/>
</dbReference>
<dbReference type="RefSeq" id="WP_121621878.1">
    <property type="nucleotide sequence ID" value="NZ_JACIIW010000003.1"/>
</dbReference>
<feature type="chain" id="PRO_5017955665" evidence="1">
    <location>
        <begin position="37"/>
        <end position="245"/>
    </location>
</feature>
<dbReference type="GO" id="GO:0006974">
    <property type="term" value="P:DNA damage response"/>
    <property type="evidence" value="ECO:0007669"/>
    <property type="project" value="TreeGrafter"/>
</dbReference>
<accession>A0A3L7AKF2</accession>
<evidence type="ECO:0000256" key="1">
    <source>
        <dbReference type="SAM" id="SignalP"/>
    </source>
</evidence>
<keyword evidence="1" id="KW-0732">Signal</keyword>
<protein>
    <submittedName>
        <fullName evidence="2">DUF541 domain-containing protein</fullName>
    </submittedName>
</protein>
<name>A0A3L7AKF2_9HYPH</name>
<sequence length="245" mass="24993">MPLDRVPHLPAHPLRAISGALCALALLAAAPVAAHAATLTVVGEGSATAEPDMALIATGVVTAGKTAGEAVAANSKAATAVIAVIKEAGIAQKDIATANFSISPQYASGAQSGPPRVVGFEARNTVRVKVRDLAQLGALLDKMVQSGANQASGLTFMLSEPDKMEEAAREAAVKDAMAQAKSIAAAAGMRVARIASIDMRADHSGPEMPVPMMMKADAARSAVPIEAGELEVRARATLVFEIEPQ</sequence>
<organism evidence="2 3">
    <name type="scientific">Xanthobacter tagetidis</name>
    <dbReference type="NCBI Taxonomy" id="60216"/>
    <lineage>
        <taxon>Bacteria</taxon>
        <taxon>Pseudomonadati</taxon>
        <taxon>Pseudomonadota</taxon>
        <taxon>Alphaproteobacteria</taxon>
        <taxon>Hyphomicrobiales</taxon>
        <taxon>Xanthobacteraceae</taxon>
        <taxon>Xanthobacter</taxon>
    </lineage>
</organism>
<dbReference type="EMBL" id="RCTF01000002">
    <property type="protein sequence ID" value="RLP81026.1"/>
    <property type="molecule type" value="Genomic_DNA"/>
</dbReference>
<keyword evidence="3" id="KW-1185">Reference proteome</keyword>
<dbReference type="PANTHER" id="PTHR34387:SF1">
    <property type="entry name" value="PERIPLASMIC IMMUNOGENIC PROTEIN"/>
    <property type="match status" value="1"/>
</dbReference>
<dbReference type="InterPro" id="IPR007497">
    <property type="entry name" value="SIMPL/DUF541"/>
</dbReference>
<dbReference type="Gene3D" id="3.30.110.170">
    <property type="entry name" value="Protein of unknown function (DUF541), domain 1"/>
    <property type="match status" value="1"/>
</dbReference>
<dbReference type="Pfam" id="PF04402">
    <property type="entry name" value="SIMPL"/>
    <property type="match status" value="1"/>
</dbReference>
<dbReference type="OrthoDB" id="9813144at2"/>
<evidence type="ECO:0000313" key="2">
    <source>
        <dbReference type="EMBL" id="RLP81026.1"/>
    </source>
</evidence>
<reference evidence="2 3" key="1">
    <citation type="submission" date="2018-10" db="EMBL/GenBank/DDBJ databases">
        <title>Xanthobacter tagetidis genome sequencing and assembly.</title>
        <authorList>
            <person name="Maclea K.S."/>
            <person name="Goen A.E."/>
            <person name="Fatima S.A."/>
        </authorList>
    </citation>
    <scope>NUCLEOTIDE SEQUENCE [LARGE SCALE GENOMIC DNA]</scope>
    <source>
        <strain evidence="2 3">ATCC 700314</strain>
    </source>
</reference>
<dbReference type="Gene3D" id="3.30.70.2970">
    <property type="entry name" value="Protein of unknown function (DUF541), domain 2"/>
    <property type="match status" value="1"/>
</dbReference>
<gene>
    <name evidence="2" type="ORF">D9R14_03235</name>
</gene>
<evidence type="ECO:0000313" key="3">
    <source>
        <dbReference type="Proteomes" id="UP000269692"/>
    </source>
</evidence>
<dbReference type="AlphaFoldDB" id="A0A3L7AKF2"/>
<dbReference type="InterPro" id="IPR052022">
    <property type="entry name" value="26kDa_periplasmic_antigen"/>
</dbReference>
<feature type="signal peptide" evidence="1">
    <location>
        <begin position="1"/>
        <end position="36"/>
    </location>
</feature>